<reference evidence="2" key="1">
    <citation type="submission" date="2021-04" db="EMBL/GenBank/DDBJ databases">
        <title>The genome sequence of Ideonella sp. 4Y11.</title>
        <authorList>
            <person name="Liu Y."/>
        </authorList>
    </citation>
    <scope>NUCLEOTIDE SEQUENCE</scope>
    <source>
        <strain evidence="2">4Y11</strain>
    </source>
</reference>
<name>A0A940YKQ4_9BURK</name>
<keyword evidence="1" id="KW-0732">Signal</keyword>
<organism evidence="2 3">
    <name type="scientific">Ideonella aquatica</name>
    <dbReference type="NCBI Taxonomy" id="2824119"/>
    <lineage>
        <taxon>Bacteria</taxon>
        <taxon>Pseudomonadati</taxon>
        <taxon>Pseudomonadota</taxon>
        <taxon>Betaproteobacteria</taxon>
        <taxon>Burkholderiales</taxon>
        <taxon>Sphaerotilaceae</taxon>
        <taxon>Ideonella</taxon>
    </lineage>
</organism>
<keyword evidence="3" id="KW-1185">Reference proteome</keyword>
<feature type="chain" id="PRO_5037968843" evidence="1">
    <location>
        <begin position="25"/>
        <end position="143"/>
    </location>
</feature>
<dbReference type="Proteomes" id="UP000678374">
    <property type="component" value="Unassembled WGS sequence"/>
</dbReference>
<evidence type="ECO:0000256" key="1">
    <source>
        <dbReference type="SAM" id="SignalP"/>
    </source>
</evidence>
<dbReference type="RefSeq" id="WP_210804666.1">
    <property type="nucleotide sequence ID" value="NZ_JAGQDE010000049.1"/>
</dbReference>
<evidence type="ECO:0000313" key="2">
    <source>
        <dbReference type="EMBL" id="MBQ0961985.1"/>
    </source>
</evidence>
<gene>
    <name evidence="2" type="ORF">KAK06_23810</name>
</gene>
<evidence type="ECO:0000313" key="3">
    <source>
        <dbReference type="Proteomes" id="UP000678374"/>
    </source>
</evidence>
<sequence length="143" mass="14473">MNTSLITRAAAALLLGSVAVLAQAADVNGSSRAQAQSDVKPMFKPGKPRVWDAVVSDTGVLQRGGAIGASAVNTSGAYQIDFPVDVTQCSFVASLGSVDIGTPASGQAVTARRVGAANSVFVQTTDDAGTRVPRAFHLVVVCA</sequence>
<proteinExistence type="predicted"/>
<feature type="signal peptide" evidence="1">
    <location>
        <begin position="1"/>
        <end position="24"/>
    </location>
</feature>
<dbReference type="AlphaFoldDB" id="A0A940YKQ4"/>
<protein>
    <submittedName>
        <fullName evidence="2">Uncharacterized protein</fullName>
    </submittedName>
</protein>
<dbReference type="EMBL" id="JAGQDE010000049">
    <property type="protein sequence ID" value="MBQ0961985.1"/>
    <property type="molecule type" value="Genomic_DNA"/>
</dbReference>
<comment type="caution">
    <text evidence="2">The sequence shown here is derived from an EMBL/GenBank/DDBJ whole genome shotgun (WGS) entry which is preliminary data.</text>
</comment>
<accession>A0A940YKQ4</accession>